<feature type="compositionally biased region" description="Basic and acidic residues" evidence="1">
    <location>
        <begin position="245"/>
        <end position="258"/>
    </location>
</feature>
<name>A0AAD7MJ59_9AGAR</name>
<protein>
    <submittedName>
        <fullName evidence="2">Uncharacterized protein</fullName>
    </submittedName>
</protein>
<evidence type="ECO:0000313" key="3">
    <source>
        <dbReference type="Proteomes" id="UP001215280"/>
    </source>
</evidence>
<evidence type="ECO:0000256" key="1">
    <source>
        <dbReference type="SAM" id="MobiDB-lite"/>
    </source>
</evidence>
<feature type="region of interest" description="Disordered" evidence="1">
    <location>
        <begin position="245"/>
        <end position="277"/>
    </location>
</feature>
<dbReference type="AlphaFoldDB" id="A0AAD7MJ59"/>
<keyword evidence="3" id="KW-1185">Reference proteome</keyword>
<comment type="caution">
    <text evidence="2">The sequence shown here is derived from an EMBL/GenBank/DDBJ whole genome shotgun (WGS) entry which is preliminary data.</text>
</comment>
<dbReference type="EMBL" id="JARJLG010000285">
    <property type="protein sequence ID" value="KAJ7719997.1"/>
    <property type="molecule type" value="Genomic_DNA"/>
</dbReference>
<dbReference type="Proteomes" id="UP001215280">
    <property type="component" value="Unassembled WGS sequence"/>
</dbReference>
<feature type="compositionally biased region" description="Polar residues" evidence="1">
    <location>
        <begin position="123"/>
        <end position="144"/>
    </location>
</feature>
<feature type="region of interest" description="Disordered" evidence="1">
    <location>
        <begin position="108"/>
        <end position="144"/>
    </location>
</feature>
<proteinExistence type="predicted"/>
<evidence type="ECO:0000313" key="2">
    <source>
        <dbReference type="EMBL" id="KAJ7719997.1"/>
    </source>
</evidence>
<organism evidence="2 3">
    <name type="scientific">Mycena maculata</name>
    <dbReference type="NCBI Taxonomy" id="230809"/>
    <lineage>
        <taxon>Eukaryota</taxon>
        <taxon>Fungi</taxon>
        <taxon>Dikarya</taxon>
        <taxon>Basidiomycota</taxon>
        <taxon>Agaricomycotina</taxon>
        <taxon>Agaricomycetes</taxon>
        <taxon>Agaricomycetidae</taxon>
        <taxon>Agaricales</taxon>
        <taxon>Marasmiineae</taxon>
        <taxon>Mycenaceae</taxon>
        <taxon>Mycena</taxon>
    </lineage>
</organism>
<reference evidence="2" key="1">
    <citation type="submission" date="2023-03" db="EMBL/GenBank/DDBJ databases">
        <title>Massive genome expansion in bonnet fungi (Mycena s.s.) driven by repeated elements and novel gene families across ecological guilds.</title>
        <authorList>
            <consortium name="Lawrence Berkeley National Laboratory"/>
            <person name="Harder C.B."/>
            <person name="Miyauchi S."/>
            <person name="Viragh M."/>
            <person name="Kuo A."/>
            <person name="Thoen E."/>
            <person name="Andreopoulos B."/>
            <person name="Lu D."/>
            <person name="Skrede I."/>
            <person name="Drula E."/>
            <person name="Henrissat B."/>
            <person name="Morin E."/>
            <person name="Kohler A."/>
            <person name="Barry K."/>
            <person name="LaButti K."/>
            <person name="Morin E."/>
            <person name="Salamov A."/>
            <person name="Lipzen A."/>
            <person name="Mereny Z."/>
            <person name="Hegedus B."/>
            <person name="Baldrian P."/>
            <person name="Stursova M."/>
            <person name="Weitz H."/>
            <person name="Taylor A."/>
            <person name="Grigoriev I.V."/>
            <person name="Nagy L.G."/>
            <person name="Martin F."/>
            <person name="Kauserud H."/>
        </authorList>
    </citation>
    <scope>NUCLEOTIDE SEQUENCE</scope>
    <source>
        <strain evidence="2">CBHHK188m</strain>
    </source>
</reference>
<sequence length="277" mass="30306">MVRTTRFVFETTGGSPTFHIPFPLSSLTALAGVHPDGSTSELEDIELIFRNIGGTPTFHVGGAEIGVESGAAWDYNTVIGPVLQARLKAKGEQVSGFGEVRVKVEEEEARIPQNAKGKENDKTGSVNSQRGNLPTANQQPQNHSAPGVLIKQVSAASREHRSFSAEEASALARGTRLHVLDAVEARGRQDFALLCAPAQPAERRLTIEEQVEWNRIWQALLRLDRIFSGPLRDNDALRKRSEEMMADGARRVRDERKQQGNVQQPGKNPCGLGALTR</sequence>
<gene>
    <name evidence="2" type="ORF">DFH07DRAFT_309651</name>
</gene>
<accession>A0AAD7MJ59</accession>